<dbReference type="Gene3D" id="3.40.50.360">
    <property type="match status" value="1"/>
</dbReference>
<accession>A0A8T8K866</accession>
<evidence type="ECO:0000313" key="3">
    <source>
        <dbReference type="Proteomes" id="UP000681041"/>
    </source>
</evidence>
<reference evidence="2" key="1">
    <citation type="submission" date="2020-07" db="EMBL/GenBank/DDBJ databases">
        <title>Methanobacterium. sp. MethCan genome.</title>
        <authorList>
            <person name="Postec A."/>
            <person name="Quemeneur M."/>
        </authorList>
    </citation>
    <scope>NUCLEOTIDE SEQUENCE</scope>
    <source>
        <strain evidence="2">MethCAN</strain>
    </source>
</reference>
<protein>
    <submittedName>
        <fullName evidence="2">Flavodoxin domain-containing protein</fullName>
    </submittedName>
</protein>
<dbReference type="InterPro" id="IPR052200">
    <property type="entry name" value="Protoporphyrinogen_IX_DH"/>
</dbReference>
<dbReference type="AlphaFoldDB" id="A0A8T8K866"/>
<dbReference type="PANTHER" id="PTHR38030">
    <property type="entry name" value="PROTOPORPHYRINOGEN IX DEHYDROGENASE [MENAQUINONE]"/>
    <property type="match status" value="1"/>
</dbReference>
<dbReference type="GeneID" id="64820755"/>
<dbReference type="InterPro" id="IPR008254">
    <property type="entry name" value="Flavodoxin/NO_synth"/>
</dbReference>
<dbReference type="OrthoDB" id="103611at2157"/>
<dbReference type="InterPro" id="IPR029039">
    <property type="entry name" value="Flavoprotein-like_sf"/>
</dbReference>
<dbReference type="Pfam" id="PF12724">
    <property type="entry name" value="Flavodoxin_5"/>
    <property type="match status" value="1"/>
</dbReference>
<dbReference type="PROSITE" id="PS50902">
    <property type="entry name" value="FLAVODOXIN_LIKE"/>
    <property type="match status" value="1"/>
</dbReference>
<dbReference type="GO" id="GO:0070819">
    <property type="term" value="F:menaquinone-dependent protoporphyrinogen oxidase activity"/>
    <property type="evidence" value="ECO:0007669"/>
    <property type="project" value="TreeGrafter"/>
</dbReference>
<dbReference type="EMBL" id="CP058560">
    <property type="protein sequence ID" value="QUH23755.1"/>
    <property type="molecule type" value="Genomic_DNA"/>
</dbReference>
<proteinExistence type="predicted"/>
<dbReference type="RefSeq" id="WP_211532711.1">
    <property type="nucleotide sequence ID" value="NZ_CP058560.1"/>
</dbReference>
<gene>
    <name evidence="2" type="ORF">HYG87_08280</name>
</gene>
<sequence>MKALIVYGSRYGSAEKISQEIGDVLRNEGVEVDLLDSRGLKKFDTSPYDLVVVGSGIKVGSWTKSALKFMENHQNDLRDKKVALFVSCTANRDEKLLKEAQEKYLDGVAEKYLINPPLATGLFGGVIDPDSKFGIMDKMILKMVKKDLESKGIDTTKPYDTRDWDQIHKWARELIKN</sequence>
<evidence type="ECO:0000259" key="1">
    <source>
        <dbReference type="PROSITE" id="PS50902"/>
    </source>
</evidence>
<dbReference type="SUPFAM" id="SSF52218">
    <property type="entry name" value="Flavoproteins"/>
    <property type="match status" value="1"/>
</dbReference>
<dbReference type="KEGG" id="meme:HYG87_08280"/>
<organism evidence="2 3">
    <name type="scientific">Methanobacterium alkalithermotolerans</name>
    <dbReference type="NCBI Taxonomy" id="2731220"/>
    <lineage>
        <taxon>Archaea</taxon>
        <taxon>Methanobacteriati</taxon>
        <taxon>Methanobacteriota</taxon>
        <taxon>Methanomada group</taxon>
        <taxon>Methanobacteria</taxon>
        <taxon>Methanobacteriales</taxon>
        <taxon>Methanobacteriaceae</taxon>
        <taxon>Methanobacterium</taxon>
    </lineage>
</organism>
<dbReference type="GO" id="GO:0010181">
    <property type="term" value="F:FMN binding"/>
    <property type="evidence" value="ECO:0007669"/>
    <property type="project" value="InterPro"/>
</dbReference>
<feature type="domain" description="Flavodoxin-like" evidence="1">
    <location>
        <begin position="3"/>
        <end position="175"/>
    </location>
</feature>
<dbReference type="GO" id="GO:0006783">
    <property type="term" value="P:heme biosynthetic process"/>
    <property type="evidence" value="ECO:0007669"/>
    <property type="project" value="TreeGrafter"/>
</dbReference>
<dbReference type="PANTHER" id="PTHR38030:SF2">
    <property type="entry name" value="PROTOPORPHYRINOGEN IX DEHYDROGENASE [QUINONE]"/>
    <property type="match status" value="1"/>
</dbReference>
<dbReference type="InterPro" id="IPR026816">
    <property type="entry name" value="Flavodoxin_dom"/>
</dbReference>
<evidence type="ECO:0000313" key="2">
    <source>
        <dbReference type="EMBL" id="QUH23755.1"/>
    </source>
</evidence>
<name>A0A8T8K866_9EURY</name>
<keyword evidence="3" id="KW-1185">Reference proteome</keyword>
<dbReference type="Proteomes" id="UP000681041">
    <property type="component" value="Chromosome"/>
</dbReference>